<dbReference type="Pfam" id="PF17963">
    <property type="entry name" value="Big_9"/>
    <property type="match status" value="5"/>
</dbReference>
<keyword evidence="2" id="KW-0624">Polysaccharide degradation</keyword>
<dbReference type="Proteomes" id="UP000092582">
    <property type="component" value="Chromosome 1"/>
</dbReference>
<dbReference type="EMBL" id="CP016282">
    <property type="protein sequence ID" value="ANP71813.1"/>
    <property type="molecule type" value="Genomic_DNA"/>
</dbReference>
<proteinExistence type="predicted"/>
<dbReference type="SUPFAM" id="SSF49265">
    <property type="entry name" value="Fibronectin type III"/>
    <property type="match status" value="2"/>
</dbReference>
<dbReference type="STRING" id="670052.PA27867_0846"/>
<evidence type="ECO:0000259" key="5">
    <source>
        <dbReference type="PROSITE" id="PS50853"/>
    </source>
</evidence>
<dbReference type="CDD" id="cd00063">
    <property type="entry name" value="FN3"/>
    <property type="match status" value="2"/>
</dbReference>
<evidence type="ECO:0000256" key="3">
    <source>
        <dbReference type="SAM" id="MobiDB-lite"/>
    </source>
</evidence>
<feature type="compositionally biased region" description="Acidic residues" evidence="3">
    <location>
        <begin position="380"/>
        <end position="390"/>
    </location>
</feature>
<dbReference type="RefSeq" id="WP_066593749.1">
    <property type="nucleotide sequence ID" value="NZ_CP016282.1"/>
</dbReference>
<dbReference type="InterPro" id="IPR013783">
    <property type="entry name" value="Ig-like_fold"/>
</dbReference>
<keyword evidence="4" id="KW-0812">Transmembrane</keyword>
<keyword evidence="1" id="KW-0326">Glycosidase</keyword>
<feature type="region of interest" description="Disordered" evidence="3">
    <location>
        <begin position="378"/>
        <end position="404"/>
    </location>
</feature>
<protein>
    <submittedName>
        <fullName evidence="6">Fibronectin type III domain protein</fullName>
    </submittedName>
</protein>
<dbReference type="Gene3D" id="2.60.40.10">
    <property type="entry name" value="Immunoglobulins"/>
    <property type="match status" value="3"/>
</dbReference>
<dbReference type="NCBIfam" id="NF012211">
    <property type="entry name" value="tand_rpt_95"/>
    <property type="match status" value="1"/>
</dbReference>
<evidence type="ECO:0000256" key="1">
    <source>
        <dbReference type="ARBA" id="ARBA00023295"/>
    </source>
</evidence>
<dbReference type="GO" id="GO:0000272">
    <property type="term" value="P:polysaccharide catabolic process"/>
    <property type="evidence" value="ECO:0007669"/>
    <property type="project" value="UniProtKB-KW"/>
</dbReference>
<dbReference type="InterPro" id="IPR036116">
    <property type="entry name" value="FN3_sf"/>
</dbReference>
<keyword evidence="4" id="KW-0472">Membrane</keyword>
<accession>A0A1B1BH31</accession>
<feature type="domain" description="Fibronectin type-III" evidence="5">
    <location>
        <begin position="1478"/>
        <end position="1572"/>
    </location>
</feature>
<feature type="domain" description="Fibronectin type-III" evidence="5">
    <location>
        <begin position="1575"/>
        <end position="1673"/>
    </location>
</feature>
<evidence type="ECO:0000313" key="6">
    <source>
        <dbReference type="EMBL" id="ANP71813.1"/>
    </source>
</evidence>
<dbReference type="PROSITE" id="PS50853">
    <property type="entry name" value="FN3"/>
    <property type="match status" value="2"/>
</dbReference>
<evidence type="ECO:0000256" key="4">
    <source>
        <dbReference type="SAM" id="Phobius"/>
    </source>
</evidence>
<dbReference type="KEGG" id="cart:PA27867_0846"/>
<keyword evidence="7" id="KW-1185">Reference proteome</keyword>
<gene>
    <name evidence="6" type="ORF">PA27867_0846</name>
</gene>
<feature type="transmembrane region" description="Helical" evidence="4">
    <location>
        <begin position="12"/>
        <end position="32"/>
    </location>
</feature>
<reference evidence="6 7" key="1">
    <citation type="submission" date="2016-06" db="EMBL/GenBank/DDBJ databases">
        <title>Genome sequencing of Cryobacterium arcticum PAMC 27867.</title>
        <authorList>
            <person name="Lee J."/>
            <person name="Kim O.-S."/>
        </authorList>
    </citation>
    <scope>NUCLEOTIDE SEQUENCE [LARGE SCALE GENOMIC DNA]</scope>
    <source>
        <strain evidence="6 7">PAMC 27867</strain>
    </source>
</reference>
<dbReference type="SMART" id="SM00060">
    <property type="entry name" value="FN3"/>
    <property type="match status" value="3"/>
</dbReference>
<keyword evidence="1" id="KW-0378">Hydrolase</keyword>
<keyword evidence="4" id="KW-1133">Transmembrane helix</keyword>
<dbReference type="GO" id="GO:0016798">
    <property type="term" value="F:hydrolase activity, acting on glycosyl bonds"/>
    <property type="evidence" value="ECO:0007669"/>
    <property type="project" value="UniProtKB-KW"/>
</dbReference>
<evidence type="ECO:0000256" key="2">
    <source>
        <dbReference type="ARBA" id="ARBA00023326"/>
    </source>
</evidence>
<keyword evidence="2" id="KW-0119">Carbohydrate metabolism</keyword>
<name>A0A1B1BH31_9MICO</name>
<sequence>MMRAWLAGHRSLAATITGGTVVTALVVTLAVVSGGYSAQKVDLGDAAVWVSSETRQLVGRVNTEIAELNTVVPVESDSSTVVQSGGTVLVVDSNTGTVGILDPATATLADSVALPPGAPEVQLAGDLAAIWSDGDLWTTTAGALADFDSTMEPALTLGDGTLFSLAPSGELFAFTPATQALVRIDPDRADAVTETTTLAAGEPDDAYQLSQVNGSWALLNATTGILLLASGAVDLAESLGTDAEPRLQDAATGGDRVLIAHSAGLIAVPVGGGAATELLPDGAAAGAPARPAISGLCAYASWADGTAWQACGIGSPAGNTATLVGLNGDARLDYRQNGSRLLLNDSRSGTTWNVQDGNTVIDNWDDLIDPVSDRQVVTEATDDSPPEYEDTQAPPVAVDDDFGARPGRTVTLPVLLNDYDPNNDVLVIDTVSQPPASQGRVELVAANQQLQLTLTADATGILTFDYTISDGRGGSDSARVTVTVRGPDENSPPQQVRQTRATVEAGGRVGSQVLGDWVDPDGDPFYLTAATAIAPDIATATPQGLVVFTDAGGGGTEAQVGLVVSDGSLTGTGTLDVTVRPAGTVPLVADGFAVRVTAGTEVTVSPLEHARGGAGPLRLGAVPARPDVTITADFAGGTFRFASDAVGVHYLDYAVTDGVATVTGIIRVDVAPAPDGPGRPITVPHTAFLRAQQPTVIDVLATDIDPAGGVLLVTGSSNQPAVSGLTVEILDQHLLRVTLTRPLPAGTTGFDYTVSNGLAEATGTVTVIEIPAASTRQPPVATPDTVSVRVGDTVDIPVLANDEHPDGDELTLDPALTTPLPAGAGLLFASGRVLRYLAPLTAGNFTAVYRVNAPDGQFADAEVRISVREADLATNNPPRPTTVTARVLAGDTVRIPIPRTGIDPDGDSVQLLGQETNPEKGAVISSDADSLSYRAGDYSAGTDTFTYAVIDALGARAVGTVRVGISPRPDGARNPVAVPDEVTVRPGSRVSVRVLGNDSDPDGGALTITGVDATGSGDAQAGTATVDGDLIVVKAPTVEGRFGFVYEIQNDRGGSGSAFLTVVVAANAPRAHPEAADTRLTLSDVLGRATVDVDVLARVFFAEGPARSLTLAVLPGNAAAGAASVTDAQRIRVTVGKTSQIIPFSVTHPQDPGIVSYAFVWVPGTDDALPQLRAGAAKLVVASEATLTIDINDYVVAVGDAPVQLTDRNTVRATHANGAELSTGPRTLSFTSADQYFGPASISFEVTDGASPTDPAGRTATIVLPITVTPRENQPPAFDGALIDFEPGQEKVIDLARLTSYPYPDDRDELAFTVLDPQPTGFDYSLAGSLLTVRALEGTIKGSSSSVTIGVRDALSAGKAGRIVLGVVASTRPLAVPVTDAAIAPRGRSTVIDVLANDGAANPFPAVPLRVVAVQGLDSAALPAGVSISPSADNNRLTVRVSGDALPTDTTLQYQVADATGDPDRYTWGLVRISVQDVPEPVTGLRATGFGDGRITVAFNPGPANNAPITGYQLSTVDAATGRALGSTSCASTSCTLSTPGNGQANAVRVGVTARNSIGDSSDTTLAQTVWSDVIPAAPTGLTAAPLDAGLLLSWNVVAPTGGGTGIRGYQVSVAGTIQPEVSATGAHCDGTRCTLTVSGLQNGTSVEYTVSARNDAYPALSSWNSTAATGQPYGPAQAGGITATAADSTGAVTVGWDGFADRGDAIAGYYVQRISGDTVPTGAQACTVSTPAPGTVTAPRAGGPVLEQKSVPAGGRSAVFDGLLADNGNYSFVVWGYNRAGCAATTVATVLVRPAPTAIGDVRGGMEKKGDAWDYHLTSASPSAGVDHYDIRAGDGSGAVQSIPTANAWPRELLGLPFGSTVSFQLRACTVWGSCGPWSAATTAPEASVSFTVTGLEYDGTAGRFSWTGAPANGGLPAGFDCAVAGSPAPRTPADSSTTCTLPAPLPASGTVVLTVTVNGHSFDYTRPIPTKAITP</sequence>
<dbReference type="PATRIC" id="fig|670052.7.peg.875"/>
<evidence type="ECO:0000313" key="7">
    <source>
        <dbReference type="Proteomes" id="UP000092582"/>
    </source>
</evidence>
<dbReference type="InterPro" id="IPR003961">
    <property type="entry name" value="FN3_dom"/>
</dbReference>
<organism evidence="6 7">
    <name type="scientific">Cryobacterium arcticum</name>
    <dbReference type="NCBI Taxonomy" id="670052"/>
    <lineage>
        <taxon>Bacteria</taxon>
        <taxon>Bacillati</taxon>
        <taxon>Actinomycetota</taxon>
        <taxon>Actinomycetes</taxon>
        <taxon>Micrococcales</taxon>
        <taxon>Microbacteriaceae</taxon>
        <taxon>Cryobacterium</taxon>
    </lineage>
</organism>